<evidence type="ECO:0000259" key="3">
    <source>
        <dbReference type="Pfam" id="PF01370"/>
    </source>
</evidence>
<dbReference type="Gene3D" id="3.90.25.10">
    <property type="entry name" value="UDP-galactose 4-epimerase, domain 1"/>
    <property type="match status" value="1"/>
</dbReference>
<name>A0A1N6I1L2_9BURK</name>
<dbReference type="Pfam" id="PF01370">
    <property type="entry name" value="Epimerase"/>
    <property type="match status" value="1"/>
</dbReference>
<comment type="pathway">
    <text evidence="1">Bacterial outer membrane biogenesis; LPS O-antigen biosynthesis.</text>
</comment>
<accession>A0A1N6I1L2</accession>
<feature type="domain" description="NAD-dependent epimerase/dehydratase" evidence="3">
    <location>
        <begin position="4"/>
        <end position="227"/>
    </location>
</feature>
<protein>
    <submittedName>
        <fullName evidence="4">Nucleoside-diphosphate-sugar epimerase</fullName>
    </submittedName>
</protein>
<reference evidence="4 5" key="1">
    <citation type="submission" date="2016-11" db="EMBL/GenBank/DDBJ databases">
        <authorList>
            <person name="Jaros S."/>
            <person name="Januszkiewicz K."/>
            <person name="Wedrychowicz H."/>
        </authorList>
    </citation>
    <scope>NUCLEOTIDE SEQUENCE [LARGE SCALE GENOMIC DNA]</scope>
    <source>
        <strain evidence="4 5">GAS86</strain>
    </source>
</reference>
<evidence type="ECO:0000256" key="2">
    <source>
        <dbReference type="ARBA" id="ARBA00007637"/>
    </source>
</evidence>
<evidence type="ECO:0000313" key="4">
    <source>
        <dbReference type="EMBL" id="SIO25839.1"/>
    </source>
</evidence>
<dbReference type="PANTHER" id="PTHR43000">
    <property type="entry name" value="DTDP-D-GLUCOSE 4,6-DEHYDRATASE-RELATED"/>
    <property type="match status" value="1"/>
</dbReference>
<dbReference type="Gene3D" id="3.40.50.720">
    <property type="entry name" value="NAD(P)-binding Rossmann-like Domain"/>
    <property type="match status" value="1"/>
</dbReference>
<dbReference type="SUPFAM" id="SSF51735">
    <property type="entry name" value="NAD(P)-binding Rossmann-fold domains"/>
    <property type="match status" value="1"/>
</dbReference>
<proteinExistence type="inferred from homology"/>
<dbReference type="InterPro" id="IPR036291">
    <property type="entry name" value="NAD(P)-bd_dom_sf"/>
</dbReference>
<organism evidence="4 5">
    <name type="scientific">Paraburkholderia phenazinium</name>
    <dbReference type="NCBI Taxonomy" id="60549"/>
    <lineage>
        <taxon>Bacteria</taxon>
        <taxon>Pseudomonadati</taxon>
        <taxon>Pseudomonadota</taxon>
        <taxon>Betaproteobacteria</taxon>
        <taxon>Burkholderiales</taxon>
        <taxon>Burkholderiaceae</taxon>
        <taxon>Paraburkholderia</taxon>
    </lineage>
</organism>
<evidence type="ECO:0000256" key="1">
    <source>
        <dbReference type="ARBA" id="ARBA00005125"/>
    </source>
</evidence>
<sequence>MAKVFITGADGFTGRYLAKELMRDGHEVCGLARKEDPSAAWRMRVCDLLDREALTQTLAIEKPDAVVHLAAIAFVGHGDVGEVYQTNVVGTRNLLEALTKSGCKPQSVLLASSANVYGNTDREVIDESVKPEPANDYAISKLAMEFVARLWEGKLPITIARPFNYTGVGQSSHFLLPKIVSHFRDKAPVLELGNLHVIRDFSDVRTVVSAYSRLLTGKFAGRTFNVCSGVGYSLLDIIAIMRGLTVHHPEIRVNFDYVRANEVHKLIGSNNELRTAIGALQPIPLRETLRWMLEHPTET</sequence>
<evidence type="ECO:0000313" key="5">
    <source>
        <dbReference type="Proteomes" id="UP000184693"/>
    </source>
</evidence>
<dbReference type="AlphaFoldDB" id="A0A1N6I1L2"/>
<dbReference type="RefSeq" id="WP_074265668.1">
    <property type="nucleotide sequence ID" value="NZ_FSRM01000001.1"/>
</dbReference>
<dbReference type="EMBL" id="FSRM01000001">
    <property type="protein sequence ID" value="SIO25839.1"/>
    <property type="molecule type" value="Genomic_DNA"/>
</dbReference>
<dbReference type="OrthoDB" id="5295702at2"/>
<comment type="similarity">
    <text evidence="2">Belongs to the NAD(P)-dependent epimerase/dehydratase family.</text>
</comment>
<gene>
    <name evidence="4" type="ORF">SAMN05444168_3858</name>
</gene>
<dbReference type="InterPro" id="IPR001509">
    <property type="entry name" value="Epimerase_deHydtase"/>
</dbReference>
<dbReference type="Proteomes" id="UP000184693">
    <property type="component" value="Unassembled WGS sequence"/>
</dbReference>